<keyword evidence="6" id="KW-0720">Serine protease</keyword>
<keyword evidence="5" id="KW-0378">Hydrolase</keyword>
<dbReference type="FunFam" id="3.40.50.1820:FF:000003">
    <property type="entry name" value="Dipeptidyl peptidase 4"/>
    <property type="match status" value="1"/>
</dbReference>
<evidence type="ECO:0000256" key="3">
    <source>
        <dbReference type="ARBA" id="ARBA00022670"/>
    </source>
</evidence>
<evidence type="ECO:0000256" key="10">
    <source>
        <dbReference type="ARBA" id="ARBA00023180"/>
    </source>
</evidence>
<evidence type="ECO:0000256" key="9">
    <source>
        <dbReference type="ARBA" id="ARBA00023136"/>
    </source>
</evidence>
<dbReference type="GeneID" id="116948618"/>
<feature type="compositionally biased region" description="Polar residues" evidence="11">
    <location>
        <begin position="1"/>
        <end position="11"/>
    </location>
</feature>
<dbReference type="GO" id="GO:0004177">
    <property type="term" value="F:aminopeptidase activity"/>
    <property type="evidence" value="ECO:0007669"/>
    <property type="project" value="UniProtKB-KW"/>
</dbReference>
<evidence type="ECO:0000256" key="4">
    <source>
        <dbReference type="ARBA" id="ARBA00022692"/>
    </source>
</evidence>
<reference evidence="16" key="1">
    <citation type="submission" date="2025-08" db="UniProtKB">
        <authorList>
            <consortium name="RefSeq"/>
        </authorList>
    </citation>
    <scope>IDENTIFICATION</scope>
    <source>
        <tissue evidence="16">Sperm</tissue>
    </source>
</reference>
<dbReference type="GO" id="GO:0008076">
    <property type="term" value="C:voltage-gated potassium channel complex"/>
    <property type="evidence" value="ECO:0007669"/>
    <property type="project" value="TreeGrafter"/>
</dbReference>
<organism evidence="15 16">
    <name type="scientific">Petromyzon marinus</name>
    <name type="common">Sea lamprey</name>
    <dbReference type="NCBI Taxonomy" id="7757"/>
    <lineage>
        <taxon>Eukaryota</taxon>
        <taxon>Metazoa</taxon>
        <taxon>Chordata</taxon>
        <taxon>Craniata</taxon>
        <taxon>Vertebrata</taxon>
        <taxon>Cyclostomata</taxon>
        <taxon>Hyperoartia</taxon>
        <taxon>Petromyzontiformes</taxon>
        <taxon>Petromyzontidae</taxon>
        <taxon>Petromyzon</taxon>
    </lineage>
</organism>
<dbReference type="Gene3D" id="3.40.50.1820">
    <property type="entry name" value="alpha/beta hydrolase"/>
    <property type="match status" value="1"/>
</dbReference>
<dbReference type="KEGG" id="pmrn:116948618"/>
<keyword evidence="7" id="KW-0735">Signal-anchor</keyword>
<keyword evidence="10" id="KW-0325">Glycoprotein</keyword>
<comment type="subcellular location">
    <subcellularLocation>
        <location evidence="1">Cell membrane</location>
        <topology evidence="1">Single-pass type II membrane protein</topology>
    </subcellularLocation>
</comment>
<proteinExistence type="predicted"/>
<keyword evidence="15" id="KW-1185">Reference proteome</keyword>
<dbReference type="GO" id="GO:0006508">
    <property type="term" value="P:proteolysis"/>
    <property type="evidence" value="ECO:0007669"/>
    <property type="project" value="UniProtKB-KW"/>
</dbReference>
<feature type="domain" description="Peptidase S9 prolyl oligopeptidase catalytic" evidence="13">
    <location>
        <begin position="593"/>
        <end position="781"/>
    </location>
</feature>
<evidence type="ECO:0000256" key="8">
    <source>
        <dbReference type="ARBA" id="ARBA00022989"/>
    </source>
</evidence>
<keyword evidence="9 12" id="KW-0472">Membrane</keyword>
<dbReference type="Pfam" id="PF00930">
    <property type="entry name" value="DPPIV_N"/>
    <property type="match status" value="1"/>
</dbReference>
<dbReference type="InterPro" id="IPR029058">
    <property type="entry name" value="AB_hydrolase_fold"/>
</dbReference>
<dbReference type="AlphaFoldDB" id="A0AAJ7X521"/>
<evidence type="ECO:0000259" key="14">
    <source>
        <dbReference type="Pfam" id="PF00930"/>
    </source>
</evidence>
<evidence type="ECO:0000256" key="6">
    <source>
        <dbReference type="ARBA" id="ARBA00022825"/>
    </source>
</evidence>
<dbReference type="PANTHER" id="PTHR11731">
    <property type="entry name" value="PROTEASE FAMILY S9B,C DIPEPTIDYL-PEPTIDASE IV-RELATED"/>
    <property type="match status" value="1"/>
</dbReference>
<dbReference type="RefSeq" id="XP_032821347.1">
    <property type="nucleotide sequence ID" value="XM_032965456.1"/>
</dbReference>
<evidence type="ECO:0000256" key="5">
    <source>
        <dbReference type="ARBA" id="ARBA00022801"/>
    </source>
</evidence>
<evidence type="ECO:0000256" key="7">
    <source>
        <dbReference type="ARBA" id="ARBA00022968"/>
    </source>
</evidence>
<name>A0AAJ7X521_PETMA</name>
<evidence type="ECO:0000256" key="12">
    <source>
        <dbReference type="SAM" id="Phobius"/>
    </source>
</evidence>
<dbReference type="InterPro" id="IPR050278">
    <property type="entry name" value="Serine_Prot_S9B/DPPIV"/>
</dbReference>
<dbReference type="GO" id="GO:0008236">
    <property type="term" value="F:serine-type peptidase activity"/>
    <property type="evidence" value="ECO:0007669"/>
    <property type="project" value="UniProtKB-KW"/>
</dbReference>
<evidence type="ECO:0000256" key="1">
    <source>
        <dbReference type="ARBA" id="ARBA00004401"/>
    </source>
</evidence>
<evidence type="ECO:0000259" key="13">
    <source>
        <dbReference type="Pfam" id="PF00326"/>
    </source>
</evidence>
<dbReference type="Proteomes" id="UP001318040">
    <property type="component" value="Chromosome 34"/>
</dbReference>
<feature type="domain" description="Dipeptidylpeptidase IV N-terminal" evidence="14">
    <location>
        <begin position="130"/>
        <end position="496"/>
    </location>
</feature>
<dbReference type="SUPFAM" id="SSF82171">
    <property type="entry name" value="DPP6 N-terminal domain-like"/>
    <property type="match status" value="1"/>
</dbReference>
<dbReference type="SUPFAM" id="SSF53474">
    <property type="entry name" value="alpha/beta-Hydrolases"/>
    <property type="match status" value="1"/>
</dbReference>
<protein>
    <submittedName>
        <fullName evidence="16">Inactive dipeptidyl peptidase 10-like</fullName>
    </submittedName>
</protein>
<sequence>MTGTSDESPSRSGAPEPEVDEGEAPQRNWKGIAIALLVIIIVCSLIVTSVILLTPDEDPSLIHAKITLQDIFSEDFVARDPRAAWLSDKELVYRTAQGHLVIQVPGANSSSLLVDASVLQNGKVTRFQVSPDRKYVLLEHSTVQTPRYLLSASYTIYNVHSRELHELKVPGGSEGSLQFAGWGTRGQQLVYIYKNNIYYQHNVRSPAIPLTTSGKEVSVYNGITDWLYGDEILHSPVAHWWSPDGARLAFAEIDDSSVATTEIPQYTGTLYPAPRHHPYPKAGQTNPTARLFIINLFGLPVEHIVELLPPEMLRYREHYFTMVRWVTGTQVAVTWVNRRQNLSVLTVCEATTGACSERYREASEAWLPRQGEKPLFSAEGTRFFLPLPVKQGGRGDFYHLAMFTTQERGGQDVRYLTSGDWEVTEIVAYDEQLQRVYFMSTEESPLQRHLYSVDLQGSFHRSCESCNLVPNCSYFSALMSPGCGHVMLHCLGPSVPRFTVHSLLEPRDFVDLESNEVLRATLAAKRLPTRRYLNFALDEFGVQVQLDLPSGFTEDGFYPLLMILEGSPGEQAVSERAASRWDWALHMGEHPAVLARCDVRGSGGRGSEFLHAAYRRLGSVSLRDHLSAIRFLSTLPYIDSSRVGVYGKGFGGYMSAMLLSAGEGLARCGVVVAPITDFSLYASAFSERYLGIPSRDGKAYKDANLLPHVARMVDGRLLLVHGTADDKVHFQHTAELITHLINAGANYTLQIFPDEGHTLLDNHSRRHFYRSLLKFLDDCFEPAVVLITYHDKGDDDEEEE</sequence>
<dbReference type="Pfam" id="PF00326">
    <property type="entry name" value="Peptidase_S9"/>
    <property type="match status" value="1"/>
</dbReference>
<evidence type="ECO:0000313" key="16">
    <source>
        <dbReference type="RefSeq" id="XP_032821347.1"/>
    </source>
</evidence>
<gene>
    <name evidence="16" type="primary">LOC116948618</name>
</gene>
<keyword evidence="2" id="KW-0031">Aminopeptidase</keyword>
<keyword evidence="3" id="KW-0645">Protease</keyword>
<dbReference type="GO" id="GO:1901379">
    <property type="term" value="P:regulation of potassium ion transmembrane transport"/>
    <property type="evidence" value="ECO:0007669"/>
    <property type="project" value="TreeGrafter"/>
</dbReference>
<dbReference type="PANTHER" id="PTHR11731:SF200">
    <property type="entry name" value="DIPEPTIDYL PEPTIDASE 10, ISOFORM B"/>
    <property type="match status" value="1"/>
</dbReference>
<dbReference type="InterPro" id="IPR002469">
    <property type="entry name" value="Peptidase_S9B_N"/>
</dbReference>
<accession>A0AAJ7X521</accession>
<keyword evidence="8 12" id="KW-1133">Transmembrane helix</keyword>
<evidence type="ECO:0000256" key="11">
    <source>
        <dbReference type="SAM" id="MobiDB-lite"/>
    </source>
</evidence>
<feature type="region of interest" description="Disordered" evidence="11">
    <location>
        <begin position="1"/>
        <end position="24"/>
    </location>
</feature>
<dbReference type="InterPro" id="IPR001375">
    <property type="entry name" value="Peptidase_S9_cat"/>
</dbReference>
<evidence type="ECO:0000313" key="15">
    <source>
        <dbReference type="Proteomes" id="UP001318040"/>
    </source>
</evidence>
<dbReference type="Gene3D" id="2.140.10.30">
    <property type="entry name" value="Dipeptidylpeptidase IV, N-terminal domain"/>
    <property type="match status" value="1"/>
</dbReference>
<keyword evidence="4 12" id="KW-0812">Transmembrane</keyword>
<feature type="transmembrane region" description="Helical" evidence="12">
    <location>
        <begin position="32"/>
        <end position="53"/>
    </location>
</feature>
<evidence type="ECO:0000256" key="2">
    <source>
        <dbReference type="ARBA" id="ARBA00022438"/>
    </source>
</evidence>